<name>A0A0P1BPQ5_9BASI</name>
<dbReference type="Pfam" id="PF01603">
    <property type="entry name" value="B56"/>
    <property type="match status" value="2"/>
</dbReference>
<keyword evidence="3" id="KW-1185">Reference proteome</keyword>
<dbReference type="InterPro" id="IPR002554">
    <property type="entry name" value="PP2A_B56"/>
</dbReference>
<dbReference type="AlphaFoldDB" id="A0A0P1BPQ5"/>
<organism evidence="2 3">
    <name type="scientific">Ceraceosorus bombacis</name>
    <dbReference type="NCBI Taxonomy" id="401625"/>
    <lineage>
        <taxon>Eukaryota</taxon>
        <taxon>Fungi</taxon>
        <taxon>Dikarya</taxon>
        <taxon>Basidiomycota</taxon>
        <taxon>Ustilaginomycotina</taxon>
        <taxon>Exobasidiomycetes</taxon>
        <taxon>Ceraceosorales</taxon>
        <taxon>Ceraceosoraceae</taxon>
        <taxon>Ceraceosorus</taxon>
    </lineage>
</organism>
<feature type="compositionally biased region" description="Low complexity" evidence="1">
    <location>
        <begin position="260"/>
        <end position="277"/>
    </location>
</feature>
<dbReference type="InterPro" id="IPR011989">
    <property type="entry name" value="ARM-like"/>
</dbReference>
<feature type="compositionally biased region" description="Low complexity" evidence="1">
    <location>
        <begin position="352"/>
        <end position="363"/>
    </location>
</feature>
<dbReference type="Gene3D" id="1.25.10.10">
    <property type="entry name" value="Leucine-rich Repeat Variant"/>
    <property type="match status" value="2"/>
</dbReference>
<dbReference type="GO" id="GO:0019888">
    <property type="term" value="F:protein phosphatase regulator activity"/>
    <property type="evidence" value="ECO:0007669"/>
    <property type="project" value="InterPro"/>
</dbReference>
<dbReference type="FunFam" id="1.25.10.10:FF:000353">
    <property type="entry name" value="Serine/threonine-protein phosphatase 2A 56 kDa regulatory subunit"/>
    <property type="match status" value="1"/>
</dbReference>
<accession>A0A0P1BPQ5</accession>
<feature type="compositionally biased region" description="Polar residues" evidence="1">
    <location>
        <begin position="222"/>
        <end position="239"/>
    </location>
</feature>
<reference evidence="2 3" key="1">
    <citation type="submission" date="2014-09" db="EMBL/GenBank/DDBJ databases">
        <authorList>
            <person name="Magalhaes I.L.F."/>
            <person name="Oliveira U."/>
            <person name="Santos F.R."/>
            <person name="Vidigal T.H.D.A."/>
            <person name="Brescovit A.D."/>
            <person name="Santos A.J."/>
        </authorList>
    </citation>
    <scope>NUCLEOTIDE SEQUENCE [LARGE SCALE GENOMIC DNA]</scope>
</reference>
<feature type="compositionally biased region" description="Polar residues" evidence="1">
    <location>
        <begin position="46"/>
        <end position="57"/>
    </location>
</feature>
<dbReference type="EMBL" id="CCYA01000270">
    <property type="protein sequence ID" value="CEH18281.1"/>
    <property type="molecule type" value="Genomic_DNA"/>
</dbReference>
<sequence>MPSTPNTPSTSFGAYTSSSSSRSHLRREARRPLSRFARGPADIEEAQSSTQAWASDQESNDVEGSPPHPRLATAFDLTDEDMQEICKRSTSPTNSDISVALLTAPKLKWPNKMGWCFITGIEPARDGELVVERLHQIPRGPSGLFYNAGRMSLALYQTGLLNAAYTRVPSGGSSPSGDSDAEFEFADRFDRYQDAITSLGDAAGMVRAMKVTMKGLKKAMNLSRSKSSENGSGRSTPNQGIPVPPPKGGSVPANANYQGSLKSTSASSPSSSSTSLPRGGEGRADARSSLGAGSGTPERRGAGVADKTGPAPPIVVVSSEMPADPIPHPGTAVGPGGVPLGGSSSPPPPAAQVPHLGLSPNSGTGLGGPGDLGTPPKAGALNRLRQGQSTGPKDTIPVTKTPPRKQRSSRFHVTEKVELEKLPNFGEVVPADRPELFVRKLRQCCHVFDFNDASSDLKGKQVKAQTLHEMLDYITSQRNVITEAIYPEVVHMFGANLFRSIPPQVNPVGDAFDPEEDEPVLELAWPHLQIVYEFFLRFVESPDFNTNVAKKFIDQHFVLQLLELFDSEDPRERDFLKTTLHRIYGKFLNLRAFIRRSINNVFFQFIYDPKEVMFLNEVEEILDVIEPTEFVKIEVPLFQQLQRCINSQHFQVAERALYFWNNEYIVNLIGDNVQVILPIVFASLYQNSKSHWNRTIHGDKPRGKS</sequence>
<feature type="compositionally biased region" description="Basic residues" evidence="1">
    <location>
        <begin position="23"/>
        <end position="33"/>
    </location>
</feature>
<feature type="region of interest" description="Disordered" evidence="1">
    <location>
        <begin position="1"/>
        <end position="71"/>
    </location>
</feature>
<dbReference type="GO" id="GO:0007165">
    <property type="term" value="P:signal transduction"/>
    <property type="evidence" value="ECO:0007669"/>
    <property type="project" value="InterPro"/>
</dbReference>
<feature type="compositionally biased region" description="Polar residues" evidence="1">
    <location>
        <begin position="1"/>
        <end position="16"/>
    </location>
</feature>
<proteinExistence type="predicted"/>
<dbReference type="InterPro" id="IPR016024">
    <property type="entry name" value="ARM-type_fold"/>
</dbReference>
<feature type="region of interest" description="Disordered" evidence="1">
    <location>
        <begin position="219"/>
        <end position="409"/>
    </location>
</feature>
<evidence type="ECO:0000313" key="2">
    <source>
        <dbReference type="EMBL" id="CEH18281.1"/>
    </source>
</evidence>
<dbReference type="STRING" id="401625.A0A0P1BPQ5"/>
<evidence type="ECO:0000256" key="1">
    <source>
        <dbReference type="SAM" id="MobiDB-lite"/>
    </source>
</evidence>
<dbReference type="OrthoDB" id="10264446at2759"/>
<dbReference type="PANTHER" id="PTHR10257:SF3">
    <property type="entry name" value="SERINE_THREONINE-PROTEIN PHOSPHATASE 2A 56 KDA REGULATORY SUBUNIT GAMMA ISOFORM"/>
    <property type="match status" value="1"/>
</dbReference>
<dbReference type="GO" id="GO:0000159">
    <property type="term" value="C:protein phosphatase type 2A complex"/>
    <property type="evidence" value="ECO:0007669"/>
    <property type="project" value="InterPro"/>
</dbReference>
<protein>
    <submittedName>
        <fullName evidence="2">Serine/threonine protein phosphatase 2A, regulatory subunit</fullName>
    </submittedName>
</protein>
<evidence type="ECO:0000313" key="3">
    <source>
        <dbReference type="Proteomes" id="UP000054845"/>
    </source>
</evidence>
<dbReference type="PANTHER" id="PTHR10257">
    <property type="entry name" value="SERINE/THREONINE PROTEIN PHOSPHATASE 2A PP2A REGULATORY SUBUNIT B"/>
    <property type="match status" value="1"/>
</dbReference>
<dbReference type="Proteomes" id="UP000054845">
    <property type="component" value="Unassembled WGS sequence"/>
</dbReference>
<dbReference type="SUPFAM" id="SSF48371">
    <property type="entry name" value="ARM repeat"/>
    <property type="match status" value="1"/>
</dbReference>